<dbReference type="AlphaFoldDB" id="A0A699KI25"/>
<name>A0A699KI25_TANCI</name>
<comment type="caution">
    <text evidence="2">The sequence shown here is derived from an EMBL/GenBank/DDBJ whole genome shotgun (WGS) entry which is preliminary data.</text>
</comment>
<gene>
    <name evidence="2" type="ORF">Tci_666275</name>
</gene>
<protein>
    <submittedName>
        <fullName evidence="2">Ribonuclease H-like domain-containing protein</fullName>
    </submittedName>
</protein>
<sequence length="91" mass="10167">STNSTNELNDAYSVSTATGHSSQAQGSSSYADELMFSFFATQSNTPLLDNEDLKQIDQDDLEEIDLKWQVAIVTIRYFRSFPGSVIAINYF</sequence>
<evidence type="ECO:0000313" key="2">
    <source>
        <dbReference type="EMBL" id="GFA94303.1"/>
    </source>
</evidence>
<evidence type="ECO:0000256" key="1">
    <source>
        <dbReference type="SAM" id="MobiDB-lite"/>
    </source>
</evidence>
<accession>A0A699KI25</accession>
<reference evidence="2" key="1">
    <citation type="journal article" date="2019" name="Sci. Rep.">
        <title>Draft genome of Tanacetum cinerariifolium, the natural source of mosquito coil.</title>
        <authorList>
            <person name="Yamashiro T."/>
            <person name="Shiraishi A."/>
            <person name="Satake H."/>
            <person name="Nakayama K."/>
        </authorList>
    </citation>
    <scope>NUCLEOTIDE SEQUENCE</scope>
</reference>
<dbReference type="EMBL" id="BKCJ010518921">
    <property type="protein sequence ID" value="GFA94303.1"/>
    <property type="molecule type" value="Genomic_DNA"/>
</dbReference>
<organism evidence="2">
    <name type="scientific">Tanacetum cinerariifolium</name>
    <name type="common">Dalmatian daisy</name>
    <name type="synonym">Chrysanthemum cinerariifolium</name>
    <dbReference type="NCBI Taxonomy" id="118510"/>
    <lineage>
        <taxon>Eukaryota</taxon>
        <taxon>Viridiplantae</taxon>
        <taxon>Streptophyta</taxon>
        <taxon>Embryophyta</taxon>
        <taxon>Tracheophyta</taxon>
        <taxon>Spermatophyta</taxon>
        <taxon>Magnoliopsida</taxon>
        <taxon>eudicotyledons</taxon>
        <taxon>Gunneridae</taxon>
        <taxon>Pentapetalae</taxon>
        <taxon>asterids</taxon>
        <taxon>campanulids</taxon>
        <taxon>Asterales</taxon>
        <taxon>Asteraceae</taxon>
        <taxon>Asteroideae</taxon>
        <taxon>Anthemideae</taxon>
        <taxon>Anthemidinae</taxon>
        <taxon>Tanacetum</taxon>
    </lineage>
</organism>
<feature type="non-terminal residue" evidence="2">
    <location>
        <position position="1"/>
    </location>
</feature>
<proteinExistence type="predicted"/>
<feature type="region of interest" description="Disordered" evidence="1">
    <location>
        <begin position="1"/>
        <end position="25"/>
    </location>
</feature>